<evidence type="ECO:0000259" key="7">
    <source>
        <dbReference type="PROSITE" id="PS51296"/>
    </source>
</evidence>
<evidence type="ECO:0000256" key="4">
    <source>
        <dbReference type="ARBA" id="ARBA00023002"/>
    </source>
</evidence>
<organism evidence="8 9">
    <name type="scientific">Zhongshania aliphaticivorans</name>
    <dbReference type="NCBI Taxonomy" id="1470434"/>
    <lineage>
        <taxon>Bacteria</taxon>
        <taxon>Pseudomonadati</taxon>
        <taxon>Pseudomonadota</taxon>
        <taxon>Gammaproteobacteria</taxon>
        <taxon>Cellvibrionales</taxon>
        <taxon>Spongiibacteraceae</taxon>
        <taxon>Zhongshania</taxon>
    </lineage>
</organism>
<dbReference type="EMBL" id="CP014544">
    <property type="protein sequence ID" value="AMO67487.1"/>
    <property type="molecule type" value="Genomic_DNA"/>
</dbReference>
<proteinExistence type="inferred from homology"/>
<dbReference type="PRINTS" id="PR00090">
    <property type="entry name" value="RNGDIOXGNASE"/>
</dbReference>
<dbReference type="GO" id="GO:0051213">
    <property type="term" value="F:dioxygenase activity"/>
    <property type="evidence" value="ECO:0007669"/>
    <property type="project" value="UniProtKB-KW"/>
</dbReference>
<dbReference type="PROSITE" id="PS51296">
    <property type="entry name" value="RIESKE"/>
    <property type="match status" value="1"/>
</dbReference>
<dbReference type="GO" id="GO:0005506">
    <property type="term" value="F:iron ion binding"/>
    <property type="evidence" value="ECO:0007669"/>
    <property type="project" value="InterPro"/>
</dbReference>
<keyword evidence="4" id="KW-0560">Oxidoreductase</keyword>
<keyword evidence="3" id="KW-0479">Metal-binding</keyword>
<reference evidence="8 9" key="1">
    <citation type="submission" date="2015-12" db="EMBL/GenBank/DDBJ databases">
        <authorList>
            <person name="Shamseldin A."/>
            <person name="Moawad H."/>
            <person name="Abd El-Rahim W.M."/>
            <person name="Sadowsky M.J."/>
        </authorList>
    </citation>
    <scope>NUCLEOTIDE SEQUENCE [LARGE SCALE GENOMIC DNA]</scope>
    <source>
        <strain evidence="8 9">SM2</strain>
    </source>
</reference>
<keyword evidence="5" id="KW-0408">Iron</keyword>
<evidence type="ECO:0000256" key="5">
    <source>
        <dbReference type="ARBA" id="ARBA00023004"/>
    </source>
</evidence>
<dbReference type="InterPro" id="IPR017941">
    <property type="entry name" value="Rieske_2Fe-2S"/>
</dbReference>
<evidence type="ECO:0000313" key="9">
    <source>
        <dbReference type="Proteomes" id="UP000074119"/>
    </source>
</evidence>
<feature type="domain" description="Rieske" evidence="7">
    <location>
        <begin position="41"/>
        <end position="150"/>
    </location>
</feature>
<dbReference type="STRING" id="1470434.AZF00_03880"/>
<dbReference type="Pfam" id="PF00355">
    <property type="entry name" value="Rieske"/>
    <property type="match status" value="1"/>
</dbReference>
<evidence type="ECO:0000256" key="3">
    <source>
        <dbReference type="ARBA" id="ARBA00022723"/>
    </source>
</evidence>
<dbReference type="Pfam" id="PF00848">
    <property type="entry name" value="Ring_hydroxyl_A"/>
    <property type="match status" value="1"/>
</dbReference>
<dbReference type="InterPro" id="IPR036922">
    <property type="entry name" value="Rieske_2Fe-2S_sf"/>
</dbReference>
<dbReference type="KEGG" id="zal:AZF00_03880"/>
<dbReference type="AlphaFoldDB" id="A0A127M2N9"/>
<accession>A0A127M2N9</accession>
<keyword evidence="2" id="KW-0001">2Fe-2S</keyword>
<protein>
    <submittedName>
        <fullName evidence="8">p-cumate dioxygenase</fullName>
    </submittedName>
</protein>
<dbReference type="Gene3D" id="3.90.380.10">
    <property type="entry name" value="Naphthalene 1,2-dioxygenase Alpha Subunit, Chain A, domain 1"/>
    <property type="match status" value="1"/>
</dbReference>
<dbReference type="SUPFAM" id="SSF55961">
    <property type="entry name" value="Bet v1-like"/>
    <property type="match status" value="1"/>
</dbReference>
<gene>
    <name evidence="8" type="ORF">AZF00_03880</name>
</gene>
<dbReference type="GO" id="GO:0051537">
    <property type="term" value="F:2 iron, 2 sulfur cluster binding"/>
    <property type="evidence" value="ECO:0007669"/>
    <property type="project" value="UniProtKB-KW"/>
</dbReference>
<dbReference type="CDD" id="cd03469">
    <property type="entry name" value="Rieske_RO_Alpha_N"/>
    <property type="match status" value="1"/>
</dbReference>
<evidence type="ECO:0000256" key="6">
    <source>
        <dbReference type="ARBA" id="ARBA00023014"/>
    </source>
</evidence>
<keyword evidence="8" id="KW-0223">Dioxygenase</keyword>
<dbReference type="PANTHER" id="PTHR43756:SF1">
    <property type="entry name" value="3-PHENYLPROPIONATE_CINNAMIC ACID DIOXYGENASE SUBUNIT ALPHA"/>
    <property type="match status" value="1"/>
</dbReference>
<dbReference type="Gene3D" id="2.102.10.10">
    <property type="entry name" value="Rieske [2Fe-2S] iron-sulphur domain"/>
    <property type="match status" value="1"/>
</dbReference>
<dbReference type="Proteomes" id="UP000074119">
    <property type="component" value="Chromosome"/>
</dbReference>
<dbReference type="InterPro" id="IPR015879">
    <property type="entry name" value="Ring_hydroxy_dOase_asu_C_dom"/>
</dbReference>
<dbReference type="PANTHER" id="PTHR43756">
    <property type="entry name" value="CHOLINE MONOOXYGENASE, CHLOROPLASTIC"/>
    <property type="match status" value="1"/>
</dbReference>
<name>A0A127M2N9_9GAMM</name>
<sequence length="423" mass="48223">MNDPLIIDDMERGQFKVARRSFTSQEIFEQERDKIFQNCWLYLGHESELLEPGDFVSRTVANQNLLFVRGRDNEIRAFFNVCPHRGATVCREKKGKAKSFQCMYHGWVFKNTGEIAHLSGEPAYAKDFKDEGNCNLRSLPRLDQYAGFYFISFKQDIEPLPDYLAGAKDYLDIVANQSTAGMEIVGGTQEYSIRANWKLLVENSVDGYHAETTHATYLDYLMNTNGSLSATKLAGKGYDLGNGHAVIEYSAPWGRPIAQWIPMWGEKGKQELDQVYAELVERLGEDKAKQMATLNRNMIIFPNLVINDIMAITVRTFYPTAPDEMMINAFALGVADESEWRREYRLSNFLEFIGPGGFATPDDVEALEHCQRGFQAAANAPWNDISKGMKAKQASFDDELQMRAFWREWNRRISTIEEGSSHE</sequence>
<keyword evidence="6" id="KW-0411">Iron-sulfur</keyword>
<dbReference type="RefSeq" id="WP_008246047.1">
    <property type="nucleotide sequence ID" value="NZ_CP014544.1"/>
</dbReference>
<evidence type="ECO:0000256" key="2">
    <source>
        <dbReference type="ARBA" id="ARBA00022714"/>
    </source>
</evidence>
<comment type="similarity">
    <text evidence="1">Belongs to the bacterial ring-hydroxylating dioxygenase alpha subunit family.</text>
</comment>
<evidence type="ECO:0000256" key="1">
    <source>
        <dbReference type="ARBA" id="ARBA00008751"/>
    </source>
</evidence>
<dbReference type="InterPro" id="IPR001663">
    <property type="entry name" value="Rng_hydr_dOase-A"/>
</dbReference>
<dbReference type="SUPFAM" id="SSF50022">
    <property type="entry name" value="ISP domain"/>
    <property type="match status" value="1"/>
</dbReference>
<dbReference type="CDD" id="cd08879">
    <property type="entry name" value="RHO_alpha_C_AntDO-like"/>
    <property type="match status" value="1"/>
</dbReference>
<evidence type="ECO:0000313" key="8">
    <source>
        <dbReference type="EMBL" id="AMO67487.1"/>
    </source>
</evidence>